<dbReference type="RefSeq" id="WP_352065369.1">
    <property type="nucleotide sequence ID" value="NZ_JBEPAZ010000051.1"/>
</dbReference>
<dbReference type="EMBL" id="JBEPAZ010000051">
    <property type="protein sequence ID" value="MER6433034.1"/>
    <property type="molecule type" value="Genomic_DNA"/>
</dbReference>
<comment type="caution">
    <text evidence="1">The sequence shown here is derived from an EMBL/GenBank/DDBJ whole genome shotgun (WGS) entry which is preliminary data.</text>
</comment>
<accession>A0ABV1UH48</accession>
<proteinExistence type="predicted"/>
<organism evidence="1 2">
    <name type="scientific">Streptomyces sp. 900105245</name>
    <dbReference type="NCBI Taxonomy" id="3154379"/>
    <lineage>
        <taxon>Bacteria</taxon>
        <taxon>Bacillati</taxon>
        <taxon>Actinomycetota</taxon>
        <taxon>Actinomycetes</taxon>
        <taxon>Kitasatosporales</taxon>
        <taxon>Streptomycetaceae</taxon>
        <taxon>Streptomyces</taxon>
    </lineage>
</organism>
<evidence type="ECO:0000313" key="1">
    <source>
        <dbReference type="EMBL" id="MER6433034.1"/>
    </source>
</evidence>
<gene>
    <name evidence="1" type="ORF">ABT272_35725</name>
</gene>
<dbReference type="Proteomes" id="UP001470023">
    <property type="component" value="Unassembled WGS sequence"/>
</dbReference>
<sequence length="62" mass="6490">MPRTAGSATRVLISHFHCPGCGPLAFGVTRAVCGQVIPAPVVGNGPERTCPACKKALRTHRH</sequence>
<evidence type="ECO:0000313" key="2">
    <source>
        <dbReference type="Proteomes" id="UP001470023"/>
    </source>
</evidence>
<reference evidence="1 2" key="1">
    <citation type="submission" date="2024-06" db="EMBL/GenBank/DDBJ databases">
        <title>The Natural Products Discovery Center: Release of the First 8490 Sequenced Strains for Exploring Actinobacteria Biosynthetic Diversity.</title>
        <authorList>
            <person name="Kalkreuter E."/>
            <person name="Kautsar S.A."/>
            <person name="Yang D."/>
            <person name="Bader C.D."/>
            <person name="Teijaro C.N."/>
            <person name="Fluegel L."/>
            <person name="Davis C.M."/>
            <person name="Simpson J.R."/>
            <person name="Lauterbach L."/>
            <person name="Steele A.D."/>
            <person name="Gui C."/>
            <person name="Meng S."/>
            <person name="Li G."/>
            <person name="Viehrig K."/>
            <person name="Ye F."/>
            <person name="Su P."/>
            <person name="Kiefer A.F."/>
            <person name="Nichols A."/>
            <person name="Cepeda A.J."/>
            <person name="Yan W."/>
            <person name="Fan B."/>
            <person name="Jiang Y."/>
            <person name="Adhikari A."/>
            <person name="Zheng C.-J."/>
            <person name="Schuster L."/>
            <person name="Cowan T.M."/>
            <person name="Smanski M.J."/>
            <person name="Chevrette M.G."/>
            <person name="De Carvalho L.P.S."/>
            <person name="Shen B."/>
        </authorList>
    </citation>
    <scope>NUCLEOTIDE SEQUENCE [LARGE SCALE GENOMIC DNA]</scope>
    <source>
        <strain evidence="1 2">NPDC001166</strain>
    </source>
</reference>
<protein>
    <submittedName>
        <fullName evidence="1">Uncharacterized protein</fullName>
    </submittedName>
</protein>
<name>A0ABV1UH48_9ACTN</name>
<keyword evidence="2" id="KW-1185">Reference proteome</keyword>